<organism evidence="7 8">
    <name type="scientific">Melanomma pulvis-pyrius CBS 109.77</name>
    <dbReference type="NCBI Taxonomy" id="1314802"/>
    <lineage>
        <taxon>Eukaryota</taxon>
        <taxon>Fungi</taxon>
        <taxon>Dikarya</taxon>
        <taxon>Ascomycota</taxon>
        <taxon>Pezizomycotina</taxon>
        <taxon>Dothideomycetes</taxon>
        <taxon>Pleosporomycetidae</taxon>
        <taxon>Pleosporales</taxon>
        <taxon>Melanommataceae</taxon>
        <taxon>Melanomma</taxon>
    </lineage>
</organism>
<evidence type="ECO:0000259" key="6">
    <source>
        <dbReference type="PROSITE" id="PS50850"/>
    </source>
</evidence>
<evidence type="ECO:0000256" key="5">
    <source>
        <dbReference type="SAM" id="Phobius"/>
    </source>
</evidence>
<feature type="transmembrane region" description="Helical" evidence="5">
    <location>
        <begin position="263"/>
        <end position="280"/>
    </location>
</feature>
<feature type="transmembrane region" description="Helical" evidence="5">
    <location>
        <begin position="292"/>
        <end position="312"/>
    </location>
</feature>
<dbReference type="PROSITE" id="PS50850">
    <property type="entry name" value="MFS"/>
    <property type="match status" value="1"/>
</dbReference>
<sequence>MVVTWDGPKDPANPLNWSWKRKWIATILVSLFTFISPFSSTMVTPALPVMSDDLDIQEGFMQQLVMSIFLLGYAQGPFVLAPLSEIYGRVTVLQYANLIYLVFNTTCGFAQTQTQILIFRLLSGIGGSAPQALCNGVLADVWSKEERGKGQAIYGMLTFIGPCVAPICGAYISSNTDWRWIFWSTSLFDVLVQLLALLFLRETFAPTILERKAKKIRKSTGRNVRTEFDTNERFSKILRKRLILPFIMMFTHPAVQAPSLYRAYLYGVMYLVLSTFPFVFENTYDQETTTASLNYLSLCAGFMIGLQISHPLMDGLYARFKAHYNVSEGLPEWRVPPMLLGGILCPAGLFIYGWTAHYHLHWVLPNIGCCILAIGLIIAFQCSQAYTVDSYEARYAASAAAVGAFLRTMCGFSFPLFAPRMYDVLGVGWGNSLLAFLTMGLAIASPVLLWFYGARLRAASTRGLSA</sequence>
<dbReference type="SUPFAM" id="SSF103473">
    <property type="entry name" value="MFS general substrate transporter"/>
    <property type="match status" value="1"/>
</dbReference>
<evidence type="ECO:0000256" key="3">
    <source>
        <dbReference type="ARBA" id="ARBA00022989"/>
    </source>
</evidence>
<reference evidence="7" key="1">
    <citation type="journal article" date="2020" name="Stud. Mycol.">
        <title>101 Dothideomycetes genomes: a test case for predicting lifestyles and emergence of pathogens.</title>
        <authorList>
            <person name="Haridas S."/>
            <person name="Albert R."/>
            <person name="Binder M."/>
            <person name="Bloem J."/>
            <person name="Labutti K."/>
            <person name="Salamov A."/>
            <person name="Andreopoulos B."/>
            <person name="Baker S."/>
            <person name="Barry K."/>
            <person name="Bills G."/>
            <person name="Bluhm B."/>
            <person name="Cannon C."/>
            <person name="Castanera R."/>
            <person name="Culley D."/>
            <person name="Daum C."/>
            <person name="Ezra D."/>
            <person name="Gonzalez J."/>
            <person name="Henrissat B."/>
            <person name="Kuo A."/>
            <person name="Liang C."/>
            <person name="Lipzen A."/>
            <person name="Lutzoni F."/>
            <person name="Magnuson J."/>
            <person name="Mondo S."/>
            <person name="Nolan M."/>
            <person name="Ohm R."/>
            <person name="Pangilinan J."/>
            <person name="Park H.-J."/>
            <person name="Ramirez L."/>
            <person name="Alfaro M."/>
            <person name="Sun H."/>
            <person name="Tritt A."/>
            <person name="Yoshinaga Y."/>
            <person name="Zwiers L.-H."/>
            <person name="Turgeon B."/>
            <person name="Goodwin S."/>
            <person name="Spatafora J."/>
            <person name="Crous P."/>
            <person name="Grigoriev I."/>
        </authorList>
    </citation>
    <scope>NUCLEOTIDE SEQUENCE</scope>
    <source>
        <strain evidence="7">CBS 109.77</strain>
    </source>
</reference>
<keyword evidence="2 5" id="KW-0812">Transmembrane</keyword>
<evidence type="ECO:0000256" key="4">
    <source>
        <dbReference type="ARBA" id="ARBA00023136"/>
    </source>
</evidence>
<keyword evidence="8" id="KW-1185">Reference proteome</keyword>
<feature type="transmembrane region" description="Helical" evidence="5">
    <location>
        <begin position="429"/>
        <end position="452"/>
    </location>
</feature>
<proteinExistence type="predicted"/>
<dbReference type="CDD" id="cd17323">
    <property type="entry name" value="MFS_Tpo1_MDR_like"/>
    <property type="match status" value="1"/>
</dbReference>
<dbReference type="Pfam" id="PF07690">
    <property type="entry name" value="MFS_1"/>
    <property type="match status" value="1"/>
</dbReference>
<feature type="domain" description="Major facilitator superfamily (MFS) profile" evidence="6">
    <location>
        <begin position="25"/>
        <end position="457"/>
    </location>
</feature>
<feature type="transmembrane region" description="Helical" evidence="5">
    <location>
        <begin position="180"/>
        <end position="200"/>
    </location>
</feature>
<evidence type="ECO:0000256" key="2">
    <source>
        <dbReference type="ARBA" id="ARBA00022692"/>
    </source>
</evidence>
<dbReference type="AlphaFoldDB" id="A0A6A6X1F3"/>
<feature type="transmembrane region" description="Helical" evidence="5">
    <location>
        <begin position="152"/>
        <end position="174"/>
    </location>
</feature>
<feature type="transmembrane region" description="Helical" evidence="5">
    <location>
        <begin position="395"/>
        <end position="417"/>
    </location>
</feature>
<dbReference type="OrthoDB" id="6770063at2759"/>
<comment type="subcellular location">
    <subcellularLocation>
        <location evidence="1">Membrane</location>
        <topology evidence="1">Multi-pass membrane protein</topology>
    </subcellularLocation>
</comment>
<evidence type="ECO:0000256" key="1">
    <source>
        <dbReference type="ARBA" id="ARBA00004141"/>
    </source>
</evidence>
<accession>A0A6A6X1F3</accession>
<dbReference type="GO" id="GO:0022857">
    <property type="term" value="F:transmembrane transporter activity"/>
    <property type="evidence" value="ECO:0007669"/>
    <property type="project" value="InterPro"/>
</dbReference>
<dbReference type="PANTHER" id="PTHR23502:SF60">
    <property type="entry name" value="MAJOR FACILITATOR SUPERFAMILY (MFS) PROFILE DOMAIN-CONTAINING PROTEIN-RELATED"/>
    <property type="match status" value="1"/>
</dbReference>
<name>A0A6A6X1F3_9PLEO</name>
<dbReference type="InterPro" id="IPR036259">
    <property type="entry name" value="MFS_trans_sf"/>
</dbReference>
<dbReference type="InterPro" id="IPR011701">
    <property type="entry name" value="MFS"/>
</dbReference>
<dbReference type="GO" id="GO:0016020">
    <property type="term" value="C:membrane"/>
    <property type="evidence" value="ECO:0007669"/>
    <property type="project" value="UniProtKB-SubCell"/>
</dbReference>
<evidence type="ECO:0000313" key="8">
    <source>
        <dbReference type="Proteomes" id="UP000799757"/>
    </source>
</evidence>
<keyword evidence="3 5" id="KW-1133">Transmembrane helix</keyword>
<protein>
    <submittedName>
        <fullName evidence="7">MFS multidrug transporter-like protein</fullName>
    </submittedName>
</protein>
<dbReference type="FunFam" id="1.20.1250.20:FF:000011">
    <property type="entry name" value="MFS multidrug transporter, putative"/>
    <property type="match status" value="1"/>
</dbReference>
<dbReference type="InterPro" id="IPR020846">
    <property type="entry name" value="MFS_dom"/>
</dbReference>
<dbReference type="EMBL" id="MU002117">
    <property type="protein sequence ID" value="KAF2789737.1"/>
    <property type="molecule type" value="Genomic_DNA"/>
</dbReference>
<feature type="transmembrane region" description="Helical" evidence="5">
    <location>
        <begin position="60"/>
        <end position="80"/>
    </location>
</feature>
<keyword evidence="4 5" id="KW-0472">Membrane</keyword>
<gene>
    <name evidence="7" type="ORF">K505DRAFT_283833</name>
</gene>
<dbReference type="Proteomes" id="UP000799757">
    <property type="component" value="Unassembled WGS sequence"/>
</dbReference>
<feature type="transmembrane region" description="Helical" evidence="5">
    <location>
        <begin position="23"/>
        <end position="40"/>
    </location>
</feature>
<dbReference type="PANTHER" id="PTHR23502">
    <property type="entry name" value="MAJOR FACILITATOR SUPERFAMILY"/>
    <property type="match status" value="1"/>
</dbReference>
<feature type="transmembrane region" description="Helical" evidence="5">
    <location>
        <begin position="333"/>
        <end position="354"/>
    </location>
</feature>
<dbReference type="Gene3D" id="1.20.1250.20">
    <property type="entry name" value="MFS general substrate transporter like domains"/>
    <property type="match status" value="1"/>
</dbReference>
<evidence type="ECO:0000313" key="7">
    <source>
        <dbReference type="EMBL" id="KAF2789737.1"/>
    </source>
</evidence>
<feature type="transmembrane region" description="Helical" evidence="5">
    <location>
        <begin position="360"/>
        <end position="383"/>
    </location>
</feature>